<proteinExistence type="predicted"/>
<keyword evidence="3" id="KW-1185">Reference proteome</keyword>
<dbReference type="AlphaFoldDB" id="A0A7V8VAN2"/>
<comment type="caution">
    <text evidence="2">The sequence shown here is derived from an EMBL/GenBank/DDBJ whole genome shotgun (WGS) entry which is preliminary data.</text>
</comment>
<protein>
    <recommendedName>
        <fullName evidence="4">HEAT repeat domain-containing protein</fullName>
    </recommendedName>
</protein>
<organism evidence="2 3">
    <name type="scientific">Bremerella alba</name>
    <dbReference type="NCBI Taxonomy" id="980252"/>
    <lineage>
        <taxon>Bacteria</taxon>
        <taxon>Pseudomonadati</taxon>
        <taxon>Planctomycetota</taxon>
        <taxon>Planctomycetia</taxon>
        <taxon>Pirellulales</taxon>
        <taxon>Pirellulaceae</taxon>
        <taxon>Bremerella</taxon>
    </lineage>
</organism>
<name>A0A7V8VAN2_9BACT</name>
<feature type="signal peptide" evidence="1">
    <location>
        <begin position="1"/>
        <end position="28"/>
    </location>
</feature>
<dbReference type="InterPro" id="IPR011989">
    <property type="entry name" value="ARM-like"/>
</dbReference>
<evidence type="ECO:0000313" key="2">
    <source>
        <dbReference type="EMBL" id="MBA2117656.1"/>
    </source>
</evidence>
<evidence type="ECO:0008006" key="4">
    <source>
        <dbReference type="Google" id="ProtNLM"/>
    </source>
</evidence>
<dbReference type="InterPro" id="IPR016024">
    <property type="entry name" value="ARM-type_fold"/>
</dbReference>
<dbReference type="EMBL" id="JABRWO010000018">
    <property type="protein sequence ID" value="MBA2117656.1"/>
    <property type="molecule type" value="Genomic_DNA"/>
</dbReference>
<dbReference type="SUPFAM" id="SSF48371">
    <property type="entry name" value="ARM repeat"/>
    <property type="match status" value="2"/>
</dbReference>
<keyword evidence="1" id="KW-0732">Signal</keyword>
<evidence type="ECO:0000256" key="1">
    <source>
        <dbReference type="SAM" id="SignalP"/>
    </source>
</evidence>
<dbReference type="Gene3D" id="1.25.10.10">
    <property type="entry name" value="Leucine-rich Repeat Variant"/>
    <property type="match status" value="1"/>
</dbReference>
<reference evidence="2 3" key="1">
    <citation type="submission" date="2020-05" db="EMBL/GenBank/DDBJ databases">
        <title>Bremerella alba sp. nov., a novel planctomycete isolated from the surface of the macroalga Fucus spiralis.</title>
        <authorList>
            <person name="Godinho O."/>
            <person name="Botelho R."/>
            <person name="Albuquerque L."/>
            <person name="Wiegand S."/>
            <person name="Da Costa M.S."/>
            <person name="Lobo-Da-Cunha A."/>
            <person name="Jogler C."/>
            <person name="Lage O.M."/>
        </authorList>
    </citation>
    <scope>NUCLEOTIDE SEQUENCE [LARGE SCALE GENOMIC DNA]</scope>
    <source>
        <strain evidence="2 3">FF15</strain>
    </source>
</reference>
<gene>
    <name evidence="2" type="ORF">HOV93_48570</name>
</gene>
<accession>A0A7V8VAN2</accession>
<sequence>MNKVKRKRTTWCILNCIVCALTSTTVFAITTEDRDSTRLACLQVLREGLTSDQFWPSMHAAEALTMAGHGEEVINALSGKLEMTNDDQHRCGLARELYRAGDKNALAVFNEVLTSQNTHGHGHACESLFKVGQTGDQRLLKPYFTDDSEPIKQLLAAAALANGDTKLALQKIRDLVEAKDDKVAGIAAWILTVHGNANDIDRLRMRMVAIERPQHKIFFTVALAVLGDQASINSLQEELDSQDTAIRTYAAEFCGRAGIHESHEALTTLLKDEEVDVRIRAAQSLLLLENR</sequence>
<feature type="chain" id="PRO_5031517351" description="HEAT repeat domain-containing protein" evidence="1">
    <location>
        <begin position="29"/>
        <end position="291"/>
    </location>
</feature>
<dbReference type="Proteomes" id="UP000551616">
    <property type="component" value="Unassembled WGS sequence"/>
</dbReference>
<evidence type="ECO:0000313" key="3">
    <source>
        <dbReference type="Proteomes" id="UP000551616"/>
    </source>
</evidence>